<dbReference type="GO" id="GO:0061710">
    <property type="term" value="F:L-threonylcarbamoyladenylate synthase"/>
    <property type="evidence" value="ECO:0007669"/>
    <property type="project" value="UniProtKB-EC"/>
</dbReference>
<evidence type="ECO:0000256" key="1">
    <source>
        <dbReference type="ARBA" id="ARBA00004496"/>
    </source>
</evidence>
<comment type="caution">
    <text evidence="12">The sequence shown here is derived from an EMBL/GenBank/DDBJ whole genome shotgun (WGS) entry which is preliminary data.</text>
</comment>
<dbReference type="GO" id="GO:0008033">
    <property type="term" value="P:tRNA processing"/>
    <property type="evidence" value="ECO:0007669"/>
    <property type="project" value="UniProtKB-KW"/>
</dbReference>
<dbReference type="GO" id="GO:0005737">
    <property type="term" value="C:cytoplasm"/>
    <property type="evidence" value="ECO:0007669"/>
    <property type="project" value="UniProtKB-SubCell"/>
</dbReference>
<dbReference type="Gene3D" id="3.90.870.10">
    <property type="entry name" value="DHBP synthase"/>
    <property type="match status" value="1"/>
</dbReference>
<dbReference type="EC" id="2.7.7.87" evidence="3"/>
<accession>A0A2U1B4P2</accession>
<dbReference type="RefSeq" id="WP_116883393.1">
    <property type="nucleotide sequence ID" value="NZ_CABMMC010000185.1"/>
</dbReference>
<dbReference type="InterPro" id="IPR006070">
    <property type="entry name" value="Sua5-like_dom"/>
</dbReference>
<dbReference type="InterPro" id="IPR017945">
    <property type="entry name" value="DHBP_synth_RibB-like_a/b_dom"/>
</dbReference>
<protein>
    <recommendedName>
        <fullName evidence="10">L-threonylcarbamoyladenylate synthase</fullName>
        <ecNumber evidence="3">2.7.7.87</ecNumber>
    </recommendedName>
    <alternativeName>
        <fullName evidence="10">L-threonylcarbamoyladenylate synthase</fullName>
    </alternativeName>
</protein>
<keyword evidence="5" id="KW-0808">Transferase</keyword>
<dbReference type="AlphaFoldDB" id="A0A2U1B4P2"/>
<gene>
    <name evidence="12" type="ORF">C8D82_10812</name>
</gene>
<evidence type="ECO:0000256" key="6">
    <source>
        <dbReference type="ARBA" id="ARBA00022694"/>
    </source>
</evidence>
<dbReference type="NCBIfam" id="TIGR00057">
    <property type="entry name" value="L-threonylcarbamoyladenylate synthase"/>
    <property type="match status" value="1"/>
</dbReference>
<evidence type="ECO:0000256" key="7">
    <source>
        <dbReference type="ARBA" id="ARBA00022695"/>
    </source>
</evidence>
<name>A0A2U1B4P2_9BACT</name>
<evidence type="ECO:0000256" key="11">
    <source>
        <dbReference type="ARBA" id="ARBA00048366"/>
    </source>
</evidence>
<dbReference type="PANTHER" id="PTHR17490">
    <property type="entry name" value="SUA5"/>
    <property type="match status" value="1"/>
</dbReference>
<dbReference type="GO" id="GO:0000049">
    <property type="term" value="F:tRNA binding"/>
    <property type="evidence" value="ECO:0007669"/>
    <property type="project" value="TreeGrafter"/>
</dbReference>
<comment type="subcellular location">
    <subcellularLocation>
        <location evidence="1">Cytoplasm</location>
    </subcellularLocation>
</comment>
<keyword evidence="9" id="KW-0067">ATP-binding</keyword>
<evidence type="ECO:0000256" key="3">
    <source>
        <dbReference type="ARBA" id="ARBA00012584"/>
    </source>
</evidence>
<reference evidence="12 13" key="1">
    <citation type="submission" date="2018-04" db="EMBL/GenBank/DDBJ databases">
        <title>Genomic Encyclopedia of Type Strains, Phase IV (KMG-IV): sequencing the most valuable type-strain genomes for metagenomic binning, comparative biology and taxonomic classification.</title>
        <authorList>
            <person name="Goeker M."/>
        </authorList>
    </citation>
    <scope>NUCLEOTIDE SEQUENCE [LARGE SCALE GENOMIC DNA]</scope>
    <source>
        <strain evidence="12 13">DSM 14823</strain>
    </source>
</reference>
<evidence type="ECO:0000313" key="13">
    <source>
        <dbReference type="Proteomes" id="UP000245959"/>
    </source>
</evidence>
<comment type="similarity">
    <text evidence="2">Belongs to the SUA5 family.</text>
</comment>
<evidence type="ECO:0000256" key="4">
    <source>
        <dbReference type="ARBA" id="ARBA00022490"/>
    </source>
</evidence>
<proteinExistence type="inferred from homology"/>
<dbReference type="GO" id="GO:0005524">
    <property type="term" value="F:ATP binding"/>
    <property type="evidence" value="ECO:0007669"/>
    <property type="project" value="UniProtKB-KW"/>
</dbReference>
<dbReference type="OrthoDB" id="9781656at2"/>
<dbReference type="Pfam" id="PF01300">
    <property type="entry name" value="Sua5_yciO_yrdC"/>
    <property type="match status" value="1"/>
</dbReference>
<dbReference type="GeneID" id="78294697"/>
<keyword evidence="13" id="KW-1185">Reference proteome</keyword>
<dbReference type="SUPFAM" id="SSF55821">
    <property type="entry name" value="YrdC/RibB"/>
    <property type="match status" value="1"/>
</dbReference>
<keyword evidence="6" id="KW-0819">tRNA processing</keyword>
<comment type="catalytic activity">
    <reaction evidence="11">
        <text>L-threonine + hydrogencarbonate + ATP = L-threonylcarbamoyladenylate + diphosphate + H2O</text>
        <dbReference type="Rhea" id="RHEA:36407"/>
        <dbReference type="ChEBI" id="CHEBI:15377"/>
        <dbReference type="ChEBI" id="CHEBI:17544"/>
        <dbReference type="ChEBI" id="CHEBI:30616"/>
        <dbReference type="ChEBI" id="CHEBI:33019"/>
        <dbReference type="ChEBI" id="CHEBI:57926"/>
        <dbReference type="ChEBI" id="CHEBI:73682"/>
        <dbReference type="EC" id="2.7.7.87"/>
    </reaction>
</comment>
<dbReference type="EMBL" id="QEKH01000008">
    <property type="protein sequence ID" value="PVY43487.1"/>
    <property type="molecule type" value="Genomic_DNA"/>
</dbReference>
<dbReference type="Proteomes" id="UP000245959">
    <property type="component" value="Unassembled WGS sequence"/>
</dbReference>
<sequence>MEPVRLDRIGVAEAARLAAEALKRPGAVLLLPTETVYGLVCRADDAAAVAKIYDLKDRDRSKLLGWFVGDWRKLAEYGVELEGLPSELAEKYCPGPITIIARKKAGGTLGFRVPDYPLILEILKLAGVPLAQTSANHSGHPNALSVKAALAELSGDVELAVDGGDIPPDAQGSTVVDATGNAVRVLRPGPISF</sequence>
<evidence type="ECO:0000256" key="10">
    <source>
        <dbReference type="ARBA" id="ARBA00029774"/>
    </source>
</evidence>
<evidence type="ECO:0000256" key="9">
    <source>
        <dbReference type="ARBA" id="ARBA00022840"/>
    </source>
</evidence>
<keyword evidence="7" id="KW-0548">Nucleotidyltransferase</keyword>
<evidence type="ECO:0000256" key="8">
    <source>
        <dbReference type="ARBA" id="ARBA00022741"/>
    </source>
</evidence>
<organism evidence="12 13">
    <name type="scientific">Victivallis vadensis</name>
    <dbReference type="NCBI Taxonomy" id="172901"/>
    <lineage>
        <taxon>Bacteria</taxon>
        <taxon>Pseudomonadati</taxon>
        <taxon>Lentisphaerota</taxon>
        <taxon>Lentisphaeria</taxon>
        <taxon>Victivallales</taxon>
        <taxon>Victivallaceae</taxon>
        <taxon>Victivallis</taxon>
    </lineage>
</organism>
<keyword evidence="4" id="KW-0963">Cytoplasm</keyword>
<evidence type="ECO:0000313" key="12">
    <source>
        <dbReference type="EMBL" id="PVY43487.1"/>
    </source>
</evidence>
<dbReference type="InterPro" id="IPR050156">
    <property type="entry name" value="TC-AMP_synthase_SUA5"/>
</dbReference>
<keyword evidence="8" id="KW-0547">Nucleotide-binding</keyword>
<dbReference type="PANTHER" id="PTHR17490:SF16">
    <property type="entry name" value="THREONYLCARBAMOYL-AMP SYNTHASE"/>
    <property type="match status" value="1"/>
</dbReference>
<dbReference type="PROSITE" id="PS51163">
    <property type="entry name" value="YRDC"/>
    <property type="match status" value="1"/>
</dbReference>
<dbReference type="GO" id="GO:0006450">
    <property type="term" value="P:regulation of translational fidelity"/>
    <property type="evidence" value="ECO:0007669"/>
    <property type="project" value="TreeGrafter"/>
</dbReference>
<dbReference type="GO" id="GO:0003725">
    <property type="term" value="F:double-stranded RNA binding"/>
    <property type="evidence" value="ECO:0007669"/>
    <property type="project" value="InterPro"/>
</dbReference>
<evidence type="ECO:0000256" key="2">
    <source>
        <dbReference type="ARBA" id="ARBA00007663"/>
    </source>
</evidence>
<evidence type="ECO:0000256" key="5">
    <source>
        <dbReference type="ARBA" id="ARBA00022679"/>
    </source>
</evidence>